<dbReference type="Proteomes" id="UP001549143">
    <property type="component" value="Unassembled WGS sequence"/>
</dbReference>
<evidence type="ECO:0000256" key="7">
    <source>
        <dbReference type="RuleBase" id="RU365041"/>
    </source>
</evidence>
<protein>
    <recommendedName>
        <fullName evidence="7">Protein MgtC</fullName>
    </recommendedName>
</protein>
<evidence type="ECO:0000313" key="9">
    <source>
        <dbReference type="EMBL" id="MET3662485.1"/>
    </source>
</evidence>
<name>A0ABV2KPF0_9HYPH</name>
<keyword evidence="4 7" id="KW-0812">Transmembrane</keyword>
<dbReference type="EMBL" id="JBEPMN010000012">
    <property type="protein sequence ID" value="MET3662485.1"/>
    <property type="molecule type" value="Genomic_DNA"/>
</dbReference>
<evidence type="ECO:0000313" key="10">
    <source>
        <dbReference type="Proteomes" id="UP001549143"/>
    </source>
</evidence>
<evidence type="ECO:0000256" key="5">
    <source>
        <dbReference type="ARBA" id="ARBA00022989"/>
    </source>
</evidence>
<keyword evidence="5 7" id="KW-1133">Transmembrane helix</keyword>
<accession>A0ABV2KPF0</accession>
<comment type="similarity">
    <text evidence="2 7">Belongs to the MgtC/SapB family.</text>
</comment>
<evidence type="ECO:0000256" key="4">
    <source>
        <dbReference type="ARBA" id="ARBA00022692"/>
    </source>
</evidence>
<reference evidence="9 10" key="1">
    <citation type="submission" date="2024-06" db="EMBL/GenBank/DDBJ databases">
        <title>Genomic Encyclopedia of Type Strains, Phase IV (KMG-IV): sequencing the most valuable type-strain genomes for metagenomic binning, comparative biology and taxonomic classification.</title>
        <authorList>
            <person name="Goeker M."/>
        </authorList>
    </citation>
    <scope>NUCLEOTIDE SEQUENCE [LARGE SCALE GENOMIC DNA]</scope>
    <source>
        <strain evidence="9 10">DSM 19730</strain>
    </source>
</reference>
<feature type="transmembrane region" description="Helical" evidence="7">
    <location>
        <begin position="84"/>
        <end position="102"/>
    </location>
</feature>
<comment type="caution">
    <text evidence="9">The sequence shown here is derived from an EMBL/GenBank/DDBJ whole genome shotgun (WGS) entry which is preliminary data.</text>
</comment>
<organism evidence="9 10">
    <name type="scientific">Aquamicrobium ahrensii</name>
    <dbReference type="NCBI Taxonomy" id="469551"/>
    <lineage>
        <taxon>Bacteria</taxon>
        <taxon>Pseudomonadati</taxon>
        <taxon>Pseudomonadota</taxon>
        <taxon>Alphaproteobacteria</taxon>
        <taxon>Hyphomicrobiales</taxon>
        <taxon>Phyllobacteriaceae</taxon>
        <taxon>Aquamicrobium</taxon>
    </lineage>
</organism>
<gene>
    <name evidence="9" type="ORF">ABID44_002823</name>
</gene>
<feature type="transmembrane region" description="Helical" evidence="7">
    <location>
        <begin position="133"/>
        <end position="152"/>
    </location>
</feature>
<dbReference type="Pfam" id="PF02308">
    <property type="entry name" value="MgtC"/>
    <property type="match status" value="1"/>
</dbReference>
<dbReference type="RefSeq" id="WP_354152338.1">
    <property type="nucleotide sequence ID" value="NZ_JBEPMN010000012.1"/>
</dbReference>
<dbReference type="PRINTS" id="PR01837">
    <property type="entry name" value="MGTCSAPBPROT"/>
</dbReference>
<proteinExistence type="inferred from homology"/>
<feature type="transmembrane region" description="Helical" evidence="7">
    <location>
        <begin position="12"/>
        <end position="34"/>
    </location>
</feature>
<feature type="domain" description="MgtC/SapB/SrpB/YhiD N-terminal" evidence="8">
    <location>
        <begin position="23"/>
        <end position="151"/>
    </location>
</feature>
<dbReference type="InterPro" id="IPR049177">
    <property type="entry name" value="MgtC_SapB_SrpB_YhiD_N"/>
</dbReference>
<evidence type="ECO:0000256" key="3">
    <source>
        <dbReference type="ARBA" id="ARBA00022475"/>
    </source>
</evidence>
<keyword evidence="3" id="KW-1003">Cell membrane</keyword>
<evidence type="ECO:0000259" key="8">
    <source>
        <dbReference type="Pfam" id="PF02308"/>
    </source>
</evidence>
<dbReference type="PANTHER" id="PTHR33778:SF1">
    <property type="entry name" value="MAGNESIUM TRANSPORTER YHID-RELATED"/>
    <property type="match status" value="1"/>
</dbReference>
<evidence type="ECO:0000256" key="2">
    <source>
        <dbReference type="ARBA" id="ARBA00009298"/>
    </source>
</evidence>
<dbReference type="PANTHER" id="PTHR33778">
    <property type="entry name" value="PROTEIN MGTC"/>
    <property type="match status" value="1"/>
</dbReference>
<keyword evidence="6 7" id="KW-0472">Membrane</keyword>
<comment type="subcellular location">
    <subcellularLocation>
        <location evidence="7">Cell inner membrane</location>
        <topology evidence="7">Multi-pass membrane protein</topology>
    </subcellularLocation>
    <subcellularLocation>
        <location evidence="1">Cell membrane</location>
        <topology evidence="1">Multi-pass membrane protein</topology>
    </subcellularLocation>
</comment>
<evidence type="ECO:0000256" key="6">
    <source>
        <dbReference type="ARBA" id="ARBA00023136"/>
    </source>
</evidence>
<evidence type="ECO:0000256" key="1">
    <source>
        <dbReference type="ARBA" id="ARBA00004651"/>
    </source>
</evidence>
<dbReference type="InterPro" id="IPR003416">
    <property type="entry name" value="MgtC/SapB/SrpB/YhiD_fam"/>
</dbReference>
<keyword evidence="10" id="KW-1185">Reference proteome</keyword>
<keyword evidence="7" id="KW-0997">Cell inner membrane</keyword>
<feature type="transmembrane region" description="Helical" evidence="7">
    <location>
        <begin position="46"/>
        <end position="64"/>
    </location>
</feature>
<sequence length="166" mass="17678">MELFLDRFGHSTWLPFSVIAARLLAAAIFGALVGAEREWRDRPAGLRTHILICVAAAAIAILAVEITHLDDFGGQEIRIDPLRLVEATTAGVAFLAAGLIFFTRGEVHGLTTGAGMWLAGAIGLAVGLGFWQIAALATILALVVLGLLQAVLKTEKRPNSTDHEEQ</sequence>
<feature type="transmembrane region" description="Helical" evidence="7">
    <location>
        <begin position="109"/>
        <end position="127"/>
    </location>
</feature>